<dbReference type="RefSeq" id="XP_030377102.1">
    <property type="nucleotide sequence ID" value="XM_030521242.1"/>
</dbReference>
<proteinExistence type="predicted"/>
<reference evidence="3 4" key="1">
    <citation type="submission" date="2025-04" db="UniProtKB">
        <authorList>
            <consortium name="RefSeq"/>
        </authorList>
    </citation>
    <scope>IDENTIFICATION</scope>
    <source>
        <strain evidence="3 4">11010-0011.00</strain>
        <tissue evidence="3 4">Whole body</tissue>
    </source>
</reference>
<gene>
    <name evidence="3 4" type="primary">LOC115625997</name>
</gene>
<feature type="compositionally biased region" description="Low complexity" evidence="1">
    <location>
        <begin position="195"/>
        <end position="206"/>
    </location>
</feature>
<dbReference type="Proteomes" id="UP000504634">
    <property type="component" value="Unplaced"/>
</dbReference>
<feature type="compositionally biased region" description="Low complexity" evidence="1">
    <location>
        <begin position="171"/>
        <end position="185"/>
    </location>
</feature>
<feature type="region of interest" description="Disordered" evidence="1">
    <location>
        <begin position="161"/>
        <end position="214"/>
    </location>
</feature>
<name>A0A6J2TQ69_DROLE</name>
<organism evidence="2 3">
    <name type="scientific">Drosophila lebanonensis</name>
    <name type="common">Fruit fly</name>
    <name type="synonym">Scaptodrosophila lebanonensis</name>
    <dbReference type="NCBI Taxonomy" id="7225"/>
    <lineage>
        <taxon>Eukaryota</taxon>
        <taxon>Metazoa</taxon>
        <taxon>Ecdysozoa</taxon>
        <taxon>Arthropoda</taxon>
        <taxon>Hexapoda</taxon>
        <taxon>Insecta</taxon>
        <taxon>Pterygota</taxon>
        <taxon>Neoptera</taxon>
        <taxon>Endopterygota</taxon>
        <taxon>Diptera</taxon>
        <taxon>Brachycera</taxon>
        <taxon>Muscomorpha</taxon>
        <taxon>Ephydroidea</taxon>
        <taxon>Drosophilidae</taxon>
        <taxon>Scaptodrosophila</taxon>
    </lineage>
</organism>
<feature type="region of interest" description="Disordered" evidence="1">
    <location>
        <begin position="1"/>
        <end position="73"/>
    </location>
</feature>
<feature type="compositionally biased region" description="Low complexity" evidence="1">
    <location>
        <begin position="30"/>
        <end position="45"/>
    </location>
</feature>
<accession>A0A6J2TQ69</accession>
<evidence type="ECO:0000256" key="1">
    <source>
        <dbReference type="SAM" id="MobiDB-lite"/>
    </source>
</evidence>
<dbReference type="GeneID" id="115625997"/>
<sequence length="214" mass="24103">MSDNSSTIDPYEIDERQDEPELVTVGSATSIIPAPSAEAQPQPEAEVNDNSEENEVVHAPSSSSLPRGPSPSIVAGLSLLQNRRRRRRRQVESVISNRRQMIRVRELPRINFRPWNRAQMSIAAQAGYEYRTWLIQAPHVRVINARTRDQIIQAISNTIQSQRNRGGWGSGRAARNRANQNMRVPEAQRRRRPRPAAQNTAANRQRNGPDSSSS</sequence>
<dbReference type="AlphaFoldDB" id="A0A6J2TQ69"/>
<dbReference type="RefSeq" id="XP_030377103.1">
    <property type="nucleotide sequence ID" value="XM_030521243.1"/>
</dbReference>
<feature type="compositionally biased region" description="Low complexity" evidence="1">
    <location>
        <begin position="60"/>
        <end position="72"/>
    </location>
</feature>
<evidence type="ECO:0000313" key="4">
    <source>
        <dbReference type="RefSeq" id="XP_030377103.1"/>
    </source>
</evidence>
<evidence type="ECO:0000313" key="2">
    <source>
        <dbReference type="Proteomes" id="UP000504634"/>
    </source>
</evidence>
<protein>
    <submittedName>
        <fullName evidence="3 4">Uncharacterized protein LOC115625997</fullName>
    </submittedName>
</protein>
<keyword evidence="2" id="KW-1185">Reference proteome</keyword>
<feature type="compositionally biased region" description="Acidic residues" evidence="1">
    <location>
        <begin position="11"/>
        <end position="21"/>
    </location>
</feature>
<evidence type="ECO:0000313" key="3">
    <source>
        <dbReference type="RefSeq" id="XP_030377102.1"/>
    </source>
</evidence>